<protein>
    <recommendedName>
        <fullName evidence="4">Phospholipase A2 domain-containing protein</fullName>
    </recommendedName>
</protein>
<evidence type="ECO:0000313" key="2">
    <source>
        <dbReference type="EMBL" id="VUD73917.1"/>
    </source>
</evidence>
<dbReference type="InterPro" id="IPR036444">
    <property type="entry name" value="PLipase_A2_dom_sf"/>
</dbReference>
<organism evidence="2 3">
    <name type="scientific">Methylobacterium symbioticum</name>
    <dbReference type="NCBI Taxonomy" id="2584084"/>
    <lineage>
        <taxon>Bacteria</taxon>
        <taxon>Pseudomonadati</taxon>
        <taxon>Pseudomonadota</taxon>
        <taxon>Alphaproteobacteria</taxon>
        <taxon>Hyphomicrobiales</taxon>
        <taxon>Methylobacteriaceae</taxon>
        <taxon>Methylobacterium</taxon>
    </lineage>
</organism>
<name>A0A509EHR5_9HYPH</name>
<feature type="chain" id="PRO_5021442677" description="Phospholipase A2 domain-containing protein" evidence="1">
    <location>
        <begin position="22"/>
        <end position="140"/>
    </location>
</feature>
<evidence type="ECO:0000256" key="1">
    <source>
        <dbReference type="SAM" id="SignalP"/>
    </source>
</evidence>
<dbReference type="GO" id="GO:0050482">
    <property type="term" value="P:arachidonate secretion"/>
    <property type="evidence" value="ECO:0007669"/>
    <property type="project" value="InterPro"/>
</dbReference>
<sequence length="140" mass="14801">MTRTRAIPLLLAIGLASPAEAQSLRYARAPAWLIHGNYCGLGNNAPLPPIDALDAACARHDACTPSNGLPSQACNLRLQREAALISRDPRQPDDVRAAAGFLAFGAGMIPFDPTVPTVVAYRPAPAARPWVPATAYGRAY</sequence>
<dbReference type="AlphaFoldDB" id="A0A509EHR5"/>
<accession>A0A509EHR5</accession>
<keyword evidence="3" id="KW-1185">Reference proteome</keyword>
<evidence type="ECO:0000313" key="3">
    <source>
        <dbReference type="Proteomes" id="UP000410984"/>
    </source>
</evidence>
<keyword evidence="1" id="KW-0732">Signal</keyword>
<dbReference type="SUPFAM" id="SSF48619">
    <property type="entry name" value="Phospholipase A2, PLA2"/>
    <property type="match status" value="1"/>
</dbReference>
<dbReference type="GO" id="GO:0006644">
    <property type="term" value="P:phospholipid metabolic process"/>
    <property type="evidence" value="ECO:0007669"/>
    <property type="project" value="InterPro"/>
</dbReference>
<dbReference type="RefSeq" id="WP_244612856.1">
    <property type="nucleotide sequence ID" value="NZ_CABFPH010000092.1"/>
</dbReference>
<proteinExistence type="predicted"/>
<dbReference type="Proteomes" id="UP000410984">
    <property type="component" value="Unassembled WGS sequence"/>
</dbReference>
<gene>
    <name evidence="2" type="ORF">MET9862_04539</name>
</gene>
<reference evidence="2 3" key="1">
    <citation type="submission" date="2019-06" db="EMBL/GenBank/DDBJ databases">
        <authorList>
            <person name="Rodrigo-Torres L."/>
            <person name="Arahal R. D."/>
            <person name="Lucena T."/>
        </authorList>
    </citation>
    <scope>NUCLEOTIDE SEQUENCE [LARGE SCALE GENOMIC DNA]</scope>
    <source>
        <strain evidence="2 3">SB0023/3</strain>
    </source>
</reference>
<feature type="signal peptide" evidence="1">
    <location>
        <begin position="1"/>
        <end position="21"/>
    </location>
</feature>
<dbReference type="GO" id="GO:0004623">
    <property type="term" value="F:phospholipase A2 activity"/>
    <property type="evidence" value="ECO:0007669"/>
    <property type="project" value="InterPro"/>
</dbReference>
<dbReference type="EMBL" id="CABFPH010000092">
    <property type="protein sequence ID" value="VUD73917.1"/>
    <property type="molecule type" value="Genomic_DNA"/>
</dbReference>
<dbReference type="Gene3D" id="1.20.90.10">
    <property type="entry name" value="Phospholipase A2 domain"/>
    <property type="match status" value="1"/>
</dbReference>
<evidence type="ECO:0008006" key="4">
    <source>
        <dbReference type="Google" id="ProtNLM"/>
    </source>
</evidence>